<name>A0A9K3N0S0_HELAN</name>
<proteinExistence type="predicted"/>
<protein>
    <submittedName>
        <fullName evidence="2">Reverse transcriptase zinc-binding domain-containing protein</fullName>
    </submittedName>
</protein>
<accession>A0A9K3N0S0</accession>
<dbReference type="Gramene" id="mRNA:HanXRQr2_Chr11g0493921">
    <property type="protein sequence ID" value="CDS:HanXRQr2_Chr11g0493921.1"/>
    <property type="gene ID" value="HanXRQr2_Chr11g0493921"/>
</dbReference>
<keyword evidence="2" id="KW-0808">Transferase</keyword>
<dbReference type="Proteomes" id="UP000215914">
    <property type="component" value="Unassembled WGS sequence"/>
</dbReference>
<evidence type="ECO:0000313" key="2">
    <source>
        <dbReference type="EMBL" id="KAF5782273.1"/>
    </source>
</evidence>
<evidence type="ECO:0000259" key="1">
    <source>
        <dbReference type="Pfam" id="PF13966"/>
    </source>
</evidence>
<dbReference type="InterPro" id="IPR026960">
    <property type="entry name" value="RVT-Znf"/>
</dbReference>
<reference evidence="2" key="1">
    <citation type="journal article" date="2017" name="Nature">
        <title>The sunflower genome provides insights into oil metabolism, flowering and Asterid evolution.</title>
        <authorList>
            <person name="Badouin H."/>
            <person name="Gouzy J."/>
            <person name="Grassa C.J."/>
            <person name="Murat F."/>
            <person name="Staton S.E."/>
            <person name="Cottret L."/>
            <person name="Lelandais-Briere C."/>
            <person name="Owens G.L."/>
            <person name="Carrere S."/>
            <person name="Mayjonade B."/>
            <person name="Legrand L."/>
            <person name="Gill N."/>
            <person name="Kane N.C."/>
            <person name="Bowers J.E."/>
            <person name="Hubner S."/>
            <person name="Bellec A."/>
            <person name="Berard A."/>
            <person name="Berges H."/>
            <person name="Blanchet N."/>
            <person name="Boniface M.C."/>
            <person name="Brunel D."/>
            <person name="Catrice O."/>
            <person name="Chaidir N."/>
            <person name="Claudel C."/>
            <person name="Donnadieu C."/>
            <person name="Faraut T."/>
            <person name="Fievet G."/>
            <person name="Helmstetter N."/>
            <person name="King M."/>
            <person name="Knapp S.J."/>
            <person name="Lai Z."/>
            <person name="Le Paslier M.C."/>
            <person name="Lippi Y."/>
            <person name="Lorenzon L."/>
            <person name="Mandel J.R."/>
            <person name="Marage G."/>
            <person name="Marchand G."/>
            <person name="Marquand E."/>
            <person name="Bret-Mestries E."/>
            <person name="Morien E."/>
            <person name="Nambeesan S."/>
            <person name="Nguyen T."/>
            <person name="Pegot-Espagnet P."/>
            <person name="Pouilly N."/>
            <person name="Raftis F."/>
            <person name="Sallet E."/>
            <person name="Schiex T."/>
            <person name="Thomas J."/>
            <person name="Vandecasteele C."/>
            <person name="Vares D."/>
            <person name="Vear F."/>
            <person name="Vautrin S."/>
            <person name="Crespi M."/>
            <person name="Mangin B."/>
            <person name="Burke J.M."/>
            <person name="Salse J."/>
            <person name="Munos S."/>
            <person name="Vincourt P."/>
            <person name="Rieseberg L.H."/>
            <person name="Langlade N.B."/>
        </authorList>
    </citation>
    <scope>NUCLEOTIDE SEQUENCE</scope>
    <source>
        <tissue evidence="2">Leaves</tissue>
    </source>
</reference>
<gene>
    <name evidence="2" type="ORF">HanXRQr2_Chr11g0493921</name>
</gene>
<sequence>MRRVVFRLNLLKICRKRRGDGTAPTFKLCKWVPLKCNIMVWRANLEKLATRMNVGKRNVNIPSVSCPFYEEQEESVERLFTACLFTNRVWMSFSEWCNILPLYVSAFKDLMEAHKYLQMGEKAYSWPHFSQMLVHMEREE</sequence>
<evidence type="ECO:0000313" key="3">
    <source>
        <dbReference type="Proteomes" id="UP000215914"/>
    </source>
</evidence>
<keyword evidence="2" id="KW-0548">Nucleotidyltransferase</keyword>
<dbReference type="EMBL" id="MNCJ02000326">
    <property type="protein sequence ID" value="KAF5782273.1"/>
    <property type="molecule type" value="Genomic_DNA"/>
</dbReference>
<dbReference type="GO" id="GO:0003964">
    <property type="term" value="F:RNA-directed DNA polymerase activity"/>
    <property type="evidence" value="ECO:0007669"/>
    <property type="project" value="UniProtKB-KW"/>
</dbReference>
<comment type="caution">
    <text evidence="2">The sequence shown here is derived from an EMBL/GenBank/DDBJ whole genome shotgun (WGS) entry which is preliminary data.</text>
</comment>
<keyword evidence="3" id="KW-1185">Reference proteome</keyword>
<reference evidence="2" key="2">
    <citation type="submission" date="2020-06" db="EMBL/GenBank/DDBJ databases">
        <title>Helianthus annuus Genome sequencing and assembly Release 2.</title>
        <authorList>
            <person name="Gouzy J."/>
            <person name="Langlade N."/>
            <person name="Munos S."/>
        </authorList>
    </citation>
    <scope>NUCLEOTIDE SEQUENCE</scope>
    <source>
        <tissue evidence="2">Leaves</tissue>
    </source>
</reference>
<keyword evidence="2" id="KW-0695">RNA-directed DNA polymerase</keyword>
<organism evidence="2 3">
    <name type="scientific">Helianthus annuus</name>
    <name type="common">Common sunflower</name>
    <dbReference type="NCBI Taxonomy" id="4232"/>
    <lineage>
        <taxon>Eukaryota</taxon>
        <taxon>Viridiplantae</taxon>
        <taxon>Streptophyta</taxon>
        <taxon>Embryophyta</taxon>
        <taxon>Tracheophyta</taxon>
        <taxon>Spermatophyta</taxon>
        <taxon>Magnoliopsida</taxon>
        <taxon>eudicotyledons</taxon>
        <taxon>Gunneridae</taxon>
        <taxon>Pentapetalae</taxon>
        <taxon>asterids</taxon>
        <taxon>campanulids</taxon>
        <taxon>Asterales</taxon>
        <taxon>Asteraceae</taxon>
        <taxon>Asteroideae</taxon>
        <taxon>Heliantheae alliance</taxon>
        <taxon>Heliantheae</taxon>
        <taxon>Helianthus</taxon>
    </lineage>
</organism>
<dbReference type="AlphaFoldDB" id="A0A9K3N0S0"/>
<dbReference type="Pfam" id="PF13966">
    <property type="entry name" value="zf-RVT"/>
    <property type="match status" value="1"/>
</dbReference>
<feature type="domain" description="Reverse transcriptase zinc-binding" evidence="1">
    <location>
        <begin position="29"/>
        <end position="90"/>
    </location>
</feature>